<dbReference type="SUPFAM" id="SSF50998">
    <property type="entry name" value="Quinoprotein alcohol dehydrogenase-like"/>
    <property type="match status" value="1"/>
</dbReference>
<keyword evidence="3" id="KW-1185">Reference proteome</keyword>
<dbReference type="InterPro" id="IPR015943">
    <property type="entry name" value="WD40/YVTN_repeat-like_dom_sf"/>
</dbReference>
<dbReference type="Gene3D" id="2.130.10.10">
    <property type="entry name" value="YVTN repeat-like/Quinoprotein amine dehydrogenase"/>
    <property type="match status" value="1"/>
</dbReference>
<reference evidence="2" key="2">
    <citation type="submission" date="2022-09" db="EMBL/GenBank/DDBJ databases">
        <title>Biosynthetic gene clusters of Dactylosporangioum fulvum.</title>
        <authorList>
            <person name="Caradec T."/>
        </authorList>
    </citation>
    <scope>NUCLEOTIDE SEQUENCE</scope>
    <source>
        <strain evidence="2">NRRL B-16292</strain>
    </source>
</reference>
<evidence type="ECO:0000313" key="2">
    <source>
        <dbReference type="EMBL" id="UWP84307.1"/>
    </source>
</evidence>
<dbReference type="Gene3D" id="2.40.10.480">
    <property type="match status" value="1"/>
</dbReference>
<dbReference type="InterPro" id="IPR002372">
    <property type="entry name" value="PQQ_rpt_dom"/>
</dbReference>
<name>A0ABY5W2N3_9ACTN</name>
<sequence length="436" mass="44927">MPVSTVTIDLGVIDDGWAAEADARPAGLPRGWGLLAAVGLVLSLASAVPLPEPPHEVTRQPLRNGQFHLTGGALFVLESDRTPTPVEAFDAADGSTRWTYTPDGLSTLSFVTTDGDLAVLSPDLCRSGVTGTTFAVDLRTGRERWHATGVPVRTPPGVTGTVVLRSLWSDGCGALAANTSIAGTLRWQAIDGAGRTLWEVPVEPGTRVAVDTAEQGAVWAALLDKQGGMSIVDFTTGARSSPVPGVFAGDLFAAAGDLLIVAGWDTSGTTLTAYGRDFRRRWESHVPTGPASGRTDRLTVRPCAGALCVTGQRTAVLDPATGVLLWTAAGRPALTTVPGGLLAAPAAGRVTLLDPATGLAVTELRGWDVLGVAGPRMLLGLQSADGTLLAWSAGPEVTPFATVEGRLAGCELDAALVACRTAADEVLLLRLPTSAP</sequence>
<dbReference type="Pfam" id="PF13360">
    <property type="entry name" value="PQQ_2"/>
    <property type="match status" value="1"/>
</dbReference>
<dbReference type="Proteomes" id="UP001059617">
    <property type="component" value="Chromosome"/>
</dbReference>
<proteinExistence type="predicted"/>
<gene>
    <name evidence="2" type="ORF">Dfulv_08740</name>
</gene>
<feature type="domain" description="Pyrrolo-quinoline quinone repeat" evidence="1">
    <location>
        <begin position="69"/>
        <end position="148"/>
    </location>
</feature>
<dbReference type="EMBL" id="CP073720">
    <property type="protein sequence ID" value="UWP84307.1"/>
    <property type="molecule type" value="Genomic_DNA"/>
</dbReference>
<evidence type="ECO:0000259" key="1">
    <source>
        <dbReference type="Pfam" id="PF13360"/>
    </source>
</evidence>
<organism evidence="2 3">
    <name type="scientific">Dactylosporangium fulvum</name>
    <dbReference type="NCBI Taxonomy" id="53359"/>
    <lineage>
        <taxon>Bacteria</taxon>
        <taxon>Bacillati</taxon>
        <taxon>Actinomycetota</taxon>
        <taxon>Actinomycetes</taxon>
        <taxon>Micromonosporales</taxon>
        <taxon>Micromonosporaceae</taxon>
        <taxon>Dactylosporangium</taxon>
    </lineage>
</organism>
<accession>A0ABY5W2N3</accession>
<dbReference type="RefSeq" id="WP_259862135.1">
    <property type="nucleotide sequence ID" value="NZ_BAAAST010000032.1"/>
</dbReference>
<reference evidence="2" key="1">
    <citation type="submission" date="2021-04" db="EMBL/GenBank/DDBJ databases">
        <authorList>
            <person name="Hartkoorn R.C."/>
            <person name="Beaudoing E."/>
            <person name="Hot D."/>
        </authorList>
    </citation>
    <scope>NUCLEOTIDE SEQUENCE</scope>
    <source>
        <strain evidence="2">NRRL B-16292</strain>
    </source>
</reference>
<dbReference type="InterPro" id="IPR011047">
    <property type="entry name" value="Quinoprotein_ADH-like_sf"/>
</dbReference>
<evidence type="ECO:0000313" key="3">
    <source>
        <dbReference type="Proteomes" id="UP001059617"/>
    </source>
</evidence>
<protein>
    <submittedName>
        <fullName evidence="2">PQQ-like beta-propeller repeat protein</fullName>
    </submittedName>
</protein>